<feature type="region of interest" description="Disordered" evidence="7">
    <location>
        <begin position="1"/>
        <end position="22"/>
    </location>
</feature>
<dbReference type="KEGG" id="sct:SCAT_0276"/>
<comment type="subcellular location">
    <subcellularLocation>
        <location evidence="1">Cell membrane</location>
        <topology evidence="1">Multi-pass membrane protein</topology>
    </subcellularLocation>
</comment>
<protein>
    <submittedName>
        <fullName evidence="9">Major facilitator transporter</fullName>
    </submittedName>
</protein>
<evidence type="ECO:0000256" key="4">
    <source>
        <dbReference type="ARBA" id="ARBA00022692"/>
    </source>
</evidence>
<keyword evidence="2" id="KW-0813">Transport</keyword>
<dbReference type="GO" id="GO:0005886">
    <property type="term" value="C:plasma membrane"/>
    <property type="evidence" value="ECO:0007669"/>
    <property type="project" value="UniProtKB-SubCell"/>
</dbReference>
<gene>
    <name evidence="9" type="ordered locus">SCATT_02880</name>
</gene>
<sequence length="237" mass="24397">MRAAAARPALRGARPQGPGGPLRRHRDFRLLWCGQTTAKFGTAVGGVAMPLVALTALRADTFEVGVVGAAAWLPWLLVGLPAGAWVDRLPRRAVMVCADVAALVLFGSVPVAAWCGVLTMAHLLAVALLGGVAAVFFQTAYSACLPGLLDPRDQAEGNARLHGSASAAQIAGQSAGGLLAQAAGAGDGLAANAAGFAVSLLCLARIRHREPPRTARRDGTRLRHEVAVGLRLVLGDR</sequence>
<reference evidence="10" key="1">
    <citation type="submission" date="2011-12" db="EMBL/GenBank/DDBJ databases">
        <title>Complete genome sequence of Streptomyces cattleya strain DSM 46488.</title>
        <authorList>
            <person name="Ou H.-Y."/>
            <person name="Li P."/>
            <person name="Zhao C."/>
            <person name="O'Hagan D."/>
            <person name="Deng Z."/>
        </authorList>
    </citation>
    <scope>NUCLEOTIDE SEQUENCE [LARGE SCALE GENOMIC DNA]</scope>
    <source>
        <strain evidence="10">ATCC 35852 / DSM 46488 / JCM 4925 / NBRC 14057 / NRRL 8057</strain>
    </source>
</reference>
<dbReference type="Proteomes" id="UP000007842">
    <property type="component" value="Chromosome"/>
</dbReference>
<dbReference type="eggNOG" id="COG2814">
    <property type="taxonomic scope" value="Bacteria"/>
</dbReference>
<dbReference type="SUPFAM" id="SSF103473">
    <property type="entry name" value="MFS general substrate transporter"/>
    <property type="match status" value="1"/>
</dbReference>
<proteinExistence type="predicted"/>
<keyword evidence="10" id="KW-1185">Reference proteome</keyword>
<keyword evidence="6 8" id="KW-0472">Membrane</keyword>
<dbReference type="Gene3D" id="1.20.1250.20">
    <property type="entry name" value="MFS general substrate transporter like domains"/>
    <property type="match status" value="1"/>
</dbReference>
<organism evidence="9 10">
    <name type="scientific">Streptantibioticus cattleyicolor (strain ATCC 35852 / DSM 46488 / JCM 4925 / NBRC 14057 / NRRL 8057)</name>
    <name type="common">Streptomyces cattleya</name>
    <dbReference type="NCBI Taxonomy" id="1003195"/>
    <lineage>
        <taxon>Bacteria</taxon>
        <taxon>Bacillati</taxon>
        <taxon>Actinomycetota</taxon>
        <taxon>Actinomycetes</taxon>
        <taxon>Kitasatosporales</taxon>
        <taxon>Streptomycetaceae</taxon>
        <taxon>Streptantibioticus</taxon>
    </lineage>
</organism>
<accession>F8JNS9</accession>
<evidence type="ECO:0000313" key="10">
    <source>
        <dbReference type="Proteomes" id="UP000007842"/>
    </source>
</evidence>
<feature type="transmembrane region" description="Helical" evidence="8">
    <location>
        <begin position="93"/>
        <end position="114"/>
    </location>
</feature>
<dbReference type="Pfam" id="PF05977">
    <property type="entry name" value="MFS_3"/>
    <property type="match status" value="1"/>
</dbReference>
<dbReference type="STRING" id="1003195.SCATT_02880"/>
<keyword evidence="5 8" id="KW-1133">Transmembrane helix</keyword>
<dbReference type="AlphaFoldDB" id="F8JNS9"/>
<dbReference type="HOGENOM" id="CLU_1128548_0_0_11"/>
<dbReference type="InterPro" id="IPR010290">
    <property type="entry name" value="TM_effector"/>
</dbReference>
<dbReference type="PATRIC" id="fig|1003195.11.peg.1921"/>
<dbReference type="InterPro" id="IPR036259">
    <property type="entry name" value="MFS_trans_sf"/>
</dbReference>
<dbReference type="PANTHER" id="PTHR23513">
    <property type="entry name" value="INTEGRAL MEMBRANE EFFLUX PROTEIN-RELATED"/>
    <property type="match status" value="1"/>
</dbReference>
<evidence type="ECO:0000256" key="7">
    <source>
        <dbReference type="SAM" id="MobiDB-lite"/>
    </source>
</evidence>
<evidence type="ECO:0000256" key="8">
    <source>
        <dbReference type="SAM" id="Phobius"/>
    </source>
</evidence>
<dbReference type="KEGG" id="scy:SCATT_02880"/>
<accession>G8WMU0</accession>
<feature type="transmembrane region" description="Helical" evidence="8">
    <location>
        <begin position="64"/>
        <end position="86"/>
    </location>
</feature>
<dbReference type="PANTHER" id="PTHR23513:SF6">
    <property type="entry name" value="MAJOR FACILITATOR SUPERFAMILY ASSOCIATED DOMAIN-CONTAINING PROTEIN"/>
    <property type="match status" value="1"/>
</dbReference>
<evidence type="ECO:0000256" key="2">
    <source>
        <dbReference type="ARBA" id="ARBA00022448"/>
    </source>
</evidence>
<evidence type="ECO:0000313" key="9">
    <source>
        <dbReference type="EMBL" id="AEW92659.1"/>
    </source>
</evidence>
<dbReference type="CDD" id="cd06173">
    <property type="entry name" value="MFS_MefA_like"/>
    <property type="match status" value="1"/>
</dbReference>
<name>F8JNS9_STREN</name>
<keyword evidence="3" id="KW-1003">Cell membrane</keyword>
<evidence type="ECO:0000256" key="1">
    <source>
        <dbReference type="ARBA" id="ARBA00004651"/>
    </source>
</evidence>
<feature type="compositionally biased region" description="Low complexity" evidence="7">
    <location>
        <begin position="1"/>
        <end position="16"/>
    </location>
</feature>
<evidence type="ECO:0000256" key="5">
    <source>
        <dbReference type="ARBA" id="ARBA00022989"/>
    </source>
</evidence>
<evidence type="ECO:0000256" key="3">
    <source>
        <dbReference type="ARBA" id="ARBA00022475"/>
    </source>
</evidence>
<feature type="transmembrane region" description="Helical" evidence="8">
    <location>
        <begin position="120"/>
        <end position="144"/>
    </location>
</feature>
<keyword evidence="4 8" id="KW-0812">Transmembrane</keyword>
<dbReference type="EMBL" id="CP003219">
    <property type="protein sequence ID" value="AEW92659.1"/>
    <property type="molecule type" value="Genomic_DNA"/>
</dbReference>
<evidence type="ECO:0000256" key="6">
    <source>
        <dbReference type="ARBA" id="ARBA00023136"/>
    </source>
</evidence>